<dbReference type="RefSeq" id="WP_194313264.1">
    <property type="nucleotide sequence ID" value="NZ_JADHEC010000067.1"/>
</dbReference>
<proteinExistence type="predicted"/>
<dbReference type="InterPro" id="IPR019096">
    <property type="entry name" value="YopX_protein"/>
</dbReference>
<evidence type="ECO:0000313" key="2">
    <source>
        <dbReference type="EMBL" id="MBF2710040.1"/>
    </source>
</evidence>
<dbReference type="InterPro" id="IPR023385">
    <property type="entry name" value="YopX-like_C"/>
</dbReference>
<dbReference type="SUPFAM" id="SSF159006">
    <property type="entry name" value="YopX-like"/>
    <property type="match status" value="1"/>
</dbReference>
<comment type="caution">
    <text evidence="2">The sequence shown here is derived from an EMBL/GenBank/DDBJ whole genome shotgun (WGS) entry which is preliminary data.</text>
</comment>
<keyword evidence="3" id="KW-1185">Reference proteome</keyword>
<dbReference type="AlphaFoldDB" id="A0A930XVU7"/>
<evidence type="ECO:0000259" key="1">
    <source>
        <dbReference type="Pfam" id="PF09643"/>
    </source>
</evidence>
<dbReference type="Pfam" id="PF09643">
    <property type="entry name" value="YopX"/>
    <property type="match status" value="1"/>
</dbReference>
<accession>A0A930XVU7</accession>
<dbReference type="Gene3D" id="2.30.30.290">
    <property type="entry name" value="YopX-like domains"/>
    <property type="match status" value="1"/>
</dbReference>
<dbReference type="Proteomes" id="UP000646211">
    <property type="component" value="Unassembled WGS sequence"/>
</dbReference>
<gene>
    <name evidence="2" type="ORF">IR213_15825</name>
</gene>
<protein>
    <recommendedName>
        <fullName evidence="1">YopX protein domain-containing protein</fullName>
    </recommendedName>
</protein>
<sequence>MREIKFRGIDKNTNKWIYGNLVDSGLIVNKEFYILTDTADNYDDIEKVFTNSVGQFTGLKDKNGKEIYEGDVVEIKNNGLLVVCFFKGEFKLQTLIEYHKARNIYALISHLEFSECVGNIYENPELLSTPTAVL</sequence>
<feature type="domain" description="YopX protein" evidence="1">
    <location>
        <begin position="5"/>
        <end position="127"/>
    </location>
</feature>
<organism evidence="2 3">
    <name type="scientific">Flavobacterium soyangense</name>
    <dbReference type="NCBI Taxonomy" id="2023265"/>
    <lineage>
        <taxon>Bacteria</taxon>
        <taxon>Pseudomonadati</taxon>
        <taxon>Bacteroidota</taxon>
        <taxon>Flavobacteriia</taxon>
        <taxon>Flavobacteriales</taxon>
        <taxon>Flavobacteriaceae</taxon>
        <taxon>Flavobacterium</taxon>
    </lineage>
</organism>
<reference evidence="2" key="1">
    <citation type="submission" date="2020-11" db="EMBL/GenBank/DDBJ databases">
        <title>Genome of Flavobacterium soyangense.</title>
        <authorList>
            <person name="Liu Q."/>
            <person name="Xin Y.-H."/>
        </authorList>
    </citation>
    <scope>NUCLEOTIDE SEQUENCE</scope>
    <source>
        <strain evidence="2">CGMCC 1.13493</strain>
    </source>
</reference>
<name>A0A930XVU7_9FLAO</name>
<dbReference type="EMBL" id="JADHEC010000067">
    <property type="protein sequence ID" value="MBF2710040.1"/>
    <property type="molecule type" value="Genomic_DNA"/>
</dbReference>
<evidence type="ECO:0000313" key="3">
    <source>
        <dbReference type="Proteomes" id="UP000646211"/>
    </source>
</evidence>